<sequence length="607" mass="70934">MALVLINLLPPATRVIRPQHQDLLPAAFHGSRRTCFSVRCIKNETAPKLSDQKLSVRRRSANYEPPSWDYELLESLDNEYTGEKYIDMCDVLKEQVKVMLDEEFGTAGSICHLELIDDLQRLGISYHFEDKIRSILKKVYDENYSSKLIVSNRKGLYETALEFRLLRQHHFHVPQEVFDCFRCDQMGDFMDSLSEDTKGLLYLYEASFLLTENESTLELSREFAKKNLKEKLEEKRIIDPELAVLVEHAIEIPLHWRMLRLEARWFINIYEKRREMCSAILKLAKLDFNIVQSTHQIDLQYSLRWWKSIGFSEKIKFARDRLVENFFWTIGIIFNPEHGYCRRMIAKLNALITTIDDIYDVYGTLVELELFTDAVERWDTKAIDQLPDYMKICYFALYNAVNEMAYEALKEQGDNIIPYLSKAWADLCKTYLKEVKWYLNGYTPTLQEYLDNAWISISAPVVLVHGYFLVSNSIKKEALEYLLDNNYHCIIRCSSMLLRLSDDLGTSSDEMKRGDVPKSIQCYMKENGASEEEARKYIRSLISKTWKEMNKEVAKETPFSQTFIGIAMNLGRMAQCMYQNGDGHGHPDTITRERILALLFEPIQLVS</sequence>
<reference evidence="2" key="1">
    <citation type="journal article" date="2023" name="Nat. Plants">
        <title>Single-cell RNA sequencing provides a high-resolution roadmap for understanding the multicellular compartmentation of specialized metabolism.</title>
        <authorList>
            <person name="Sun S."/>
            <person name="Shen X."/>
            <person name="Li Y."/>
            <person name="Li Y."/>
            <person name="Wang S."/>
            <person name="Li R."/>
            <person name="Zhang H."/>
            <person name="Shen G."/>
            <person name="Guo B."/>
            <person name="Wei J."/>
            <person name="Xu J."/>
            <person name="St-Pierre B."/>
            <person name="Chen S."/>
            <person name="Sun C."/>
        </authorList>
    </citation>
    <scope>NUCLEOTIDE SEQUENCE [LARGE SCALE GENOMIC DNA]</scope>
</reference>
<protein>
    <submittedName>
        <fullName evidence="1">Uncharacterized protein</fullName>
    </submittedName>
</protein>
<keyword evidence="2" id="KW-1185">Reference proteome</keyword>
<dbReference type="EMBL" id="CM044706">
    <property type="protein sequence ID" value="KAI5658391.1"/>
    <property type="molecule type" value="Genomic_DNA"/>
</dbReference>
<organism evidence="1 2">
    <name type="scientific">Catharanthus roseus</name>
    <name type="common">Madagascar periwinkle</name>
    <name type="synonym">Vinca rosea</name>
    <dbReference type="NCBI Taxonomy" id="4058"/>
    <lineage>
        <taxon>Eukaryota</taxon>
        <taxon>Viridiplantae</taxon>
        <taxon>Streptophyta</taxon>
        <taxon>Embryophyta</taxon>
        <taxon>Tracheophyta</taxon>
        <taxon>Spermatophyta</taxon>
        <taxon>Magnoliopsida</taxon>
        <taxon>eudicotyledons</taxon>
        <taxon>Gunneridae</taxon>
        <taxon>Pentapetalae</taxon>
        <taxon>asterids</taxon>
        <taxon>lamiids</taxon>
        <taxon>Gentianales</taxon>
        <taxon>Apocynaceae</taxon>
        <taxon>Rauvolfioideae</taxon>
        <taxon>Vinceae</taxon>
        <taxon>Catharanthinae</taxon>
        <taxon>Catharanthus</taxon>
    </lineage>
</organism>
<evidence type="ECO:0000313" key="1">
    <source>
        <dbReference type="EMBL" id="KAI5658391.1"/>
    </source>
</evidence>
<dbReference type="Proteomes" id="UP001060085">
    <property type="component" value="Linkage Group LG06"/>
</dbReference>
<comment type="caution">
    <text evidence="1">The sequence shown here is derived from an EMBL/GenBank/DDBJ whole genome shotgun (WGS) entry which is preliminary data.</text>
</comment>
<proteinExistence type="predicted"/>
<evidence type="ECO:0000313" key="2">
    <source>
        <dbReference type="Proteomes" id="UP001060085"/>
    </source>
</evidence>
<gene>
    <name evidence="1" type="ORF">M9H77_27184</name>
</gene>
<accession>A0ACC0ACB9</accession>
<name>A0ACC0ACB9_CATRO</name>